<evidence type="ECO:0000256" key="6">
    <source>
        <dbReference type="ARBA" id="ARBA00023204"/>
    </source>
</evidence>
<keyword evidence="4" id="KW-0228">DNA excision</keyword>
<keyword evidence="3" id="KW-0227">DNA damage</keyword>
<dbReference type="InterPro" id="IPR004601">
    <property type="entry name" value="UvdE"/>
</dbReference>
<proteinExistence type="predicted"/>
<dbReference type="SUPFAM" id="SSF51658">
    <property type="entry name" value="Xylose isomerase-like"/>
    <property type="match status" value="1"/>
</dbReference>
<comment type="caution">
    <text evidence="7">The sequence shown here is derived from an EMBL/GenBank/DDBJ whole genome shotgun (WGS) entry which is preliminary data.</text>
</comment>
<dbReference type="RefSeq" id="WP_377468780.1">
    <property type="nucleotide sequence ID" value="NZ_JBHLWN010000022.1"/>
</dbReference>
<dbReference type="PANTHER" id="PTHR31290">
    <property type="entry name" value="UV-DAMAGE ENDONUCLEASE"/>
    <property type="match status" value="1"/>
</dbReference>
<keyword evidence="1" id="KW-0540">Nuclease</keyword>
<gene>
    <name evidence="7" type="primary">uvsE</name>
    <name evidence="7" type="ORF">ACFFK0_04830</name>
</gene>
<evidence type="ECO:0000256" key="1">
    <source>
        <dbReference type="ARBA" id="ARBA00022722"/>
    </source>
</evidence>
<dbReference type="PANTHER" id="PTHR31290:SF5">
    <property type="entry name" value="UV-DAMAGE ENDONUCLEASE"/>
    <property type="match status" value="1"/>
</dbReference>
<keyword evidence="8" id="KW-1185">Reference proteome</keyword>
<evidence type="ECO:0000256" key="5">
    <source>
        <dbReference type="ARBA" id="ARBA00022801"/>
    </source>
</evidence>
<evidence type="ECO:0000256" key="2">
    <source>
        <dbReference type="ARBA" id="ARBA00022759"/>
    </source>
</evidence>
<dbReference type="InterPro" id="IPR036237">
    <property type="entry name" value="Xyl_isomerase-like_sf"/>
</dbReference>
<accession>A0ABV6DGK4</accession>
<keyword evidence="6" id="KW-0234">DNA repair</keyword>
<dbReference type="Gene3D" id="3.20.20.150">
    <property type="entry name" value="Divalent-metal-dependent TIM barrel enzymes"/>
    <property type="match status" value="1"/>
</dbReference>
<protein>
    <submittedName>
        <fullName evidence="7">UV DNA damage repair endonuclease UvsE</fullName>
    </submittedName>
</protein>
<reference evidence="7 8" key="1">
    <citation type="submission" date="2024-09" db="EMBL/GenBank/DDBJ databases">
        <authorList>
            <person name="Sun Q."/>
            <person name="Mori K."/>
        </authorList>
    </citation>
    <scope>NUCLEOTIDE SEQUENCE [LARGE SCALE GENOMIC DNA]</scope>
    <source>
        <strain evidence="7 8">CCM 7759</strain>
    </source>
</reference>
<dbReference type="Pfam" id="PF03851">
    <property type="entry name" value="UvdE"/>
    <property type="match status" value="1"/>
</dbReference>
<sequence length="316" mass="35192">MEIRIGFVANALAVYANTPSSSYTYKQFARQDHRDAAMERAVEVGRSNLRATQRILYYCAAHGIRLYRMSSALVPLATHPDVRIDVGEVYTKELGELGAFARREDIRVTMHPNQFTLLNGSDKVVAAAIEDLEYHNAILDGMGMDASCIINIHVGGMYGDKGAAIQRLYGKLPEVPERVMRRLTFENDDKTYTAEETLAVCETAGRPMMLDLHHDWCNPSGAKPLELLPRIAATWGELPLKLHISSPKSEADFRSHADDVEPGLLLDFLRGCKEAGLGRVDVMVEAKRKDLACLKLAEELGRVRGVKRIDGAVLRW</sequence>
<keyword evidence="5" id="KW-0378">Hydrolase</keyword>
<evidence type="ECO:0000256" key="4">
    <source>
        <dbReference type="ARBA" id="ARBA00022769"/>
    </source>
</evidence>
<dbReference type="GO" id="GO:0004519">
    <property type="term" value="F:endonuclease activity"/>
    <property type="evidence" value="ECO:0007669"/>
    <property type="project" value="UniProtKB-KW"/>
</dbReference>
<dbReference type="NCBIfam" id="TIGR00629">
    <property type="entry name" value="uvde"/>
    <property type="match status" value="1"/>
</dbReference>
<organism evidence="7 8">
    <name type="scientific">Paenibacillus chartarius</name>
    <dbReference type="NCBI Taxonomy" id="747481"/>
    <lineage>
        <taxon>Bacteria</taxon>
        <taxon>Bacillati</taxon>
        <taxon>Bacillota</taxon>
        <taxon>Bacilli</taxon>
        <taxon>Bacillales</taxon>
        <taxon>Paenibacillaceae</taxon>
        <taxon>Paenibacillus</taxon>
    </lineage>
</organism>
<dbReference type="Proteomes" id="UP001589776">
    <property type="component" value="Unassembled WGS sequence"/>
</dbReference>
<dbReference type="EMBL" id="JBHLWN010000022">
    <property type="protein sequence ID" value="MFC0211784.1"/>
    <property type="molecule type" value="Genomic_DNA"/>
</dbReference>
<evidence type="ECO:0000256" key="3">
    <source>
        <dbReference type="ARBA" id="ARBA00022763"/>
    </source>
</evidence>
<evidence type="ECO:0000313" key="7">
    <source>
        <dbReference type="EMBL" id="MFC0211784.1"/>
    </source>
</evidence>
<evidence type="ECO:0000313" key="8">
    <source>
        <dbReference type="Proteomes" id="UP001589776"/>
    </source>
</evidence>
<name>A0ABV6DGK4_9BACL</name>
<keyword evidence="2 7" id="KW-0255">Endonuclease</keyword>